<dbReference type="Proteomes" id="UP000269289">
    <property type="component" value="Unassembled WGS sequence"/>
</dbReference>
<dbReference type="Pfam" id="PF07690">
    <property type="entry name" value="MFS_1"/>
    <property type="match status" value="1"/>
</dbReference>
<keyword evidence="8" id="KW-1185">Reference proteome</keyword>
<evidence type="ECO:0000256" key="5">
    <source>
        <dbReference type="ARBA" id="ARBA00023136"/>
    </source>
</evidence>
<evidence type="ECO:0000256" key="3">
    <source>
        <dbReference type="ARBA" id="ARBA00022692"/>
    </source>
</evidence>
<sequence>MSTNAPAPLAERTPAAGRRVLHDWNPEDPDRWDPRTAWSTLWVTTLNLTLAFVIWYLPGALVPSLGTLTGWDLSESQSYWLLAMPGLTGGALRLVWMLLPPLMGTRRMLVLSSALMLIPFAGWAWVVTLPSQPSYGLLVALALAAGLGGGVFSGYMPSTSYFFPKRKQGTALALQAGLGNFGVSVVQLVVPWTIGFSMFGLAGQISVADDGTRSTLWLQNPGLVFLPFGVVGLVLAWTVLRSVPVRSNIRQQLDIFGNKHTWVMTVLYVMTFGMFSGLAGTFGMLLRTQFGAGTLTWVFLGAFVGSLARICWGPLCDRFGGGVWTVVSGVGMSASAVLVLWGQLTADGDPSFAVFMTGMVLIFFFAGIGNASTFKQMPTIFPARQAGGVIGWTAAIAAFGPFLFSMAFNYLSRPVVFGGVAAYALGCAVLAWYFYARPGAEARS</sequence>
<comment type="similarity">
    <text evidence="2">Belongs to the major facilitator superfamily. Nitrate/nitrite porter (TC 2.A.1.8) family.</text>
</comment>
<dbReference type="InterPro" id="IPR036259">
    <property type="entry name" value="MFS_trans_sf"/>
</dbReference>
<feature type="transmembrane region" description="Helical" evidence="6">
    <location>
        <begin position="292"/>
        <end position="312"/>
    </location>
</feature>
<proteinExistence type="inferred from homology"/>
<feature type="transmembrane region" description="Helical" evidence="6">
    <location>
        <begin position="108"/>
        <end position="129"/>
    </location>
</feature>
<dbReference type="InterPro" id="IPR011701">
    <property type="entry name" value="MFS"/>
</dbReference>
<feature type="transmembrane region" description="Helical" evidence="6">
    <location>
        <begin position="353"/>
        <end position="374"/>
    </location>
</feature>
<dbReference type="AlphaFoldDB" id="A0A3M2J5G0"/>
<feature type="transmembrane region" description="Helical" evidence="6">
    <location>
        <begin position="319"/>
        <end position="341"/>
    </location>
</feature>
<dbReference type="PANTHER" id="PTHR23515">
    <property type="entry name" value="HIGH-AFFINITY NITRATE TRANSPORTER 2.3"/>
    <property type="match status" value="1"/>
</dbReference>
<feature type="transmembrane region" description="Helical" evidence="6">
    <location>
        <begin position="261"/>
        <end position="286"/>
    </location>
</feature>
<feature type="transmembrane region" description="Helical" evidence="6">
    <location>
        <begin position="135"/>
        <end position="156"/>
    </location>
</feature>
<evidence type="ECO:0000256" key="6">
    <source>
        <dbReference type="SAM" id="Phobius"/>
    </source>
</evidence>
<comment type="subcellular location">
    <subcellularLocation>
        <location evidence="1">Membrane</location>
        <topology evidence="1">Multi-pass membrane protein</topology>
    </subcellularLocation>
</comment>
<accession>A0A3M2J5G0</accession>
<dbReference type="SUPFAM" id="SSF103473">
    <property type="entry name" value="MFS general substrate transporter"/>
    <property type="match status" value="1"/>
</dbReference>
<feature type="transmembrane region" description="Helical" evidence="6">
    <location>
        <begin position="386"/>
        <end position="408"/>
    </location>
</feature>
<feature type="transmembrane region" description="Helical" evidence="6">
    <location>
        <begin position="40"/>
        <end position="58"/>
    </location>
</feature>
<evidence type="ECO:0000313" key="8">
    <source>
        <dbReference type="Proteomes" id="UP000269289"/>
    </source>
</evidence>
<name>A0A3M2J5G0_9CELL</name>
<dbReference type="RefSeq" id="WP_122149438.1">
    <property type="nucleotide sequence ID" value="NZ_RFFI01000052.1"/>
</dbReference>
<organism evidence="7 8">
    <name type="scientific">Cellulomonas triticagri</name>
    <dbReference type="NCBI Taxonomy" id="2483352"/>
    <lineage>
        <taxon>Bacteria</taxon>
        <taxon>Bacillati</taxon>
        <taxon>Actinomycetota</taxon>
        <taxon>Actinomycetes</taxon>
        <taxon>Micrococcales</taxon>
        <taxon>Cellulomonadaceae</taxon>
        <taxon>Cellulomonas</taxon>
    </lineage>
</organism>
<feature type="transmembrane region" description="Helical" evidence="6">
    <location>
        <begin position="414"/>
        <end position="435"/>
    </location>
</feature>
<evidence type="ECO:0000256" key="4">
    <source>
        <dbReference type="ARBA" id="ARBA00022989"/>
    </source>
</evidence>
<keyword evidence="5 6" id="KW-0472">Membrane</keyword>
<gene>
    <name evidence="7" type="ORF">EBM89_10795</name>
</gene>
<dbReference type="OrthoDB" id="9771451at2"/>
<dbReference type="EMBL" id="RFFI01000052">
    <property type="protein sequence ID" value="RMI09342.1"/>
    <property type="molecule type" value="Genomic_DNA"/>
</dbReference>
<feature type="transmembrane region" description="Helical" evidence="6">
    <location>
        <begin position="177"/>
        <end position="202"/>
    </location>
</feature>
<dbReference type="GO" id="GO:0015112">
    <property type="term" value="F:nitrate transmembrane transporter activity"/>
    <property type="evidence" value="ECO:0007669"/>
    <property type="project" value="InterPro"/>
</dbReference>
<feature type="transmembrane region" description="Helical" evidence="6">
    <location>
        <begin position="78"/>
        <end position="96"/>
    </location>
</feature>
<protein>
    <submittedName>
        <fullName evidence="7">NarK/NasA family nitrate transporter</fullName>
    </submittedName>
</protein>
<reference evidence="7 8" key="1">
    <citation type="submission" date="2018-10" db="EMBL/GenBank/DDBJ databases">
        <title>Isolation, diversity and antifungal activity of actinobacteria from wheat.</title>
        <authorList>
            <person name="Han C."/>
        </authorList>
    </citation>
    <scope>NUCLEOTIDE SEQUENCE [LARGE SCALE GENOMIC DNA]</scope>
    <source>
        <strain evidence="7 8">NEAU-YY56</strain>
    </source>
</reference>
<keyword evidence="3 6" id="KW-0812">Transmembrane</keyword>
<evidence type="ECO:0000256" key="2">
    <source>
        <dbReference type="ARBA" id="ARBA00008432"/>
    </source>
</evidence>
<evidence type="ECO:0000313" key="7">
    <source>
        <dbReference type="EMBL" id="RMI09342.1"/>
    </source>
</evidence>
<dbReference type="Gene3D" id="1.20.1250.20">
    <property type="entry name" value="MFS general substrate transporter like domains"/>
    <property type="match status" value="1"/>
</dbReference>
<feature type="transmembrane region" description="Helical" evidence="6">
    <location>
        <begin position="222"/>
        <end position="240"/>
    </location>
</feature>
<dbReference type="GO" id="GO:0016020">
    <property type="term" value="C:membrane"/>
    <property type="evidence" value="ECO:0007669"/>
    <property type="project" value="UniProtKB-SubCell"/>
</dbReference>
<dbReference type="InterPro" id="IPR044772">
    <property type="entry name" value="NO3_transporter"/>
</dbReference>
<keyword evidence="4 6" id="KW-1133">Transmembrane helix</keyword>
<comment type="caution">
    <text evidence="7">The sequence shown here is derived from an EMBL/GenBank/DDBJ whole genome shotgun (WGS) entry which is preliminary data.</text>
</comment>
<evidence type="ECO:0000256" key="1">
    <source>
        <dbReference type="ARBA" id="ARBA00004141"/>
    </source>
</evidence>